<dbReference type="RefSeq" id="WP_207690617.1">
    <property type="nucleotide sequence ID" value="NZ_CP061799.1"/>
</dbReference>
<evidence type="ECO:0000256" key="3">
    <source>
        <dbReference type="SAM" id="SignalP"/>
    </source>
</evidence>
<dbReference type="SUPFAM" id="SSF63446">
    <property type="entry name" value="Type I dockerin domain"/>
    <property type="match status" value="1"/>
</dbReference>
<dbReference type="PANTHER" id="PTHR24104:SF25">
    <property type="entry name" value="PROTEIN LIN-41"/>
    <property type="match status" value="1"/>
</dbReference>
<sequence>MKKEKTFKFLIIFIFNALLMNSESPFAEETYVFERMWPTLQQPWYFDSPRGMSVDKNGYVYIADIYFSRIQKFSSEGKFITKWGRLGSEDGEFSLPTATTVDSNNNIYVVDAGNNRIQKFNSNGQYITSWGGRYEYDNFDCSNSRAIKVDQNDDIYVVISSGIQKFSNDGILKMNIPLDFYTAFISYLEIDQYGNIYVSNYGFIRKINTKGEILVEWGDSGTNERQINDINGVTLDKNDNLYVSDSEFIYKFTLDGTFLEKWESSKPVESLSLNSEEFLYKKGDKANSINQYNSNGELINIWGHSINEFDPVYPYHITVDIKDNIYINGYSYEIKIYDKYGQFIKQIDYPITQEFANMVVDSKGNIFTNDLSRSYVYKISPDGKLIKQWGQEWGTGWAQCMTIDKNDIIYIVDNNRIRKFNTEGDYISEIVNNEINGGRGLVIDKDGNFYLINGMGYIEKFANDGKFITEWYYGDWSSFVATGAGWIAIDSNDNIYIVGDNKISKYNTNGLLLSSFGEYGSDIGYFNYLEGIVIGADDNIYICDRENNRIQVFKNLNLTTKIKSIIVAGGGSYPGNSLWVTTQMAANFAYRTLTYQGFIKDTIYYLTSDTDLDLDSNGVLDDVDGDTTNANLEYAIKEWAKDADELVIYLTDHGGDGSFRMSGTETLSASDLDTWLDDIQKTIPGKVIVVYDACESGSFISQLTPPEGKQRIVMSSTSPEEPANFLTQGTVSFSNFFWTHIFNGFDIYNAFSLAKEAMESPTEYQHPLLDANGNGTANEPEDLDAVKNIYIGNGTKIHGDMPQITSVSEPQTITNTNQALLSASNVTDNDGIVRVWAVIRPPEYLQWDSDNPIQEYPSLDLKPTGDNQWEAEYGGFSIQGTYRIAIYAMDRIGNTSIPKLTTVSVENPLRRRAIVVTGGTESDPGFETVRPIIENNGRLIHESLTFQGYSNDDMYILSPVTISDGTDGSPTLSNLQFAITQWAKENTQDVVIHLLGNGDTGAFKINDSETLTAAKLDEWMDMLQTANPSIMITLIYDAPKAGSFLETLKPEGEQKRILLASSANNQPAYFLANGHISFSQYFWRRVLNGSKVLDAFLNAKSALTASCRDQVPQIDDNGNGIGNEKSDGRTARNFTIGAGIILAGDDPIIGTISPEQILNGESSAVIRAENVTTTGTIEEVWAVITPSDFNSDSSDAMVTQLPVISLKKIDTDTYEGSYDLFVKQGTYEISVFAKDVQDNISMPTVTQVIQTVNVPVEDNKGDINGDGRVDLIDAVTILKIIAGFSNYGYIRPDYESSDVDVDGNSFIGFPELIYILQKISIK</sequence>
<dbReference type="Gene3D" id="3.40.50.1460">
    <property type="match status" value="2"/>
</dbReference>
<accession>A0A975B4U2</accession>
<protein>
    <submittedName>
        <fullName evidence="4">Peptidase C13 domain-containing protein, NHL repeat-containing</fullName>
    </submittedName>
</protein>
<feature type="repeat" description="NHL" evidence="2">
    <location>
        <begin position="513"/>
        <end position="556"/>
    </location>
</feature>
<reference evidence="4" key="1">
    <citation type="journal article" date="2021" name="Microb. Physiol.">
        <title>Proteogenomic Insights into the Physiology of Marine, Sulfate-Reducing, Filamentous Desulfonema limicola and Desulfonema magnum.</title>
        <authorList>
            <person name="Schnaars V."/>
            <person name="Wohlbrand L."/>
            <person name="Scheve S."/>
            <person name="Hinrichs C."/>
            <person name="Reinhardt R."/>
            <person name="Rabus R."/>
        </authorList>
    </citation>
    <scope>NUCLEOTIDE SEQUENCE</scope>
    <source>
        <strain evidence="4">5ac10</strain>
    </source>
</reference>
<name>A0A975B4U2_9BACT</name>
<evidence type="ECO:0000256" key="2">
    <source>
        <dbReference type="PROSITE-ProRule" id="PRU00504"/>
    </source>
</evidence>
<dbReference type="InterPro" id="IPR001096">
    <property type="entry name" value="Peptidase_C13"/>
</dbReference>
<dbReference type="PANTHER" id="PTHR24104">
    <property type="entry name" value="E3 UBIQUITIN-PROTEIN LIGASE NHLRC1-RELATED"/>
    <property type="match status" value="1"/>
</dbReference>
<dbReference type="Pfam" id="PF01436">
    <property type="entry name" value="NHL"/>
    <property type="match status" value="2"/>
</dbReference>
<dbReference type="GO" id="GO:0006508">
    <property type="term" value="P:proteolysis"/>
    <property type="evidence" value="ECO:0007669"/>
    <property type="project" value="InterPro"/>
</dbReference>
<dbReference type="EMBL" id="CP061799">
    <property type="protein sequence ID" value="QTA78798.1"/>
    <property type="molecule type" value="Genomic_DNA"/>
</dbReference>
<evidence type="ECO:0000313" key="5">
    <source>
        <dbReference type="Proteomes" id="UP000663720"/>
    </source>
</evidence>
<organism evidence="4 5">
    <name type="scientific">Desulfonema limicola</name>
    <dbReference type="NCBI Taxonomy" id="45656"/>
    <lineage>
        <taxon>Bacteria</taxon>
        <taxon>Pseudomonadati</taxon>
        <taxon>Thermodesulfobacteriota</taxon>
        <taxon>Desulfobacteria</taxon>
        <taxon>Desulfobacterales</taxon>
        <taxon>Desulfococcaceae</taxon>
        <taxon>Desulfonema</taxon>
    </lineage>
</organism>
<dbReference type="GO" id="GO:0000272">
    <property type="term" value="P:polysaccharide catabolic process"/>
    <property type="evidence" value="ECO:0007669"/>
    <property type="project" value="InterPro"/>
</dbReference>
<feature type="repeat" description="NHL" evidence="2">
    <location>
        <begin position="84"/>
        <end position="123"/>
    </location>
</feature>
<gene>
    <name evidence="4" type="ORF">dnl_10370</name>
</gene>
<keyword evidence="3" id="KW-0732">Signal</keyword>
<dbReference type="InterPro" id="IPR011042">
    <property type="entry name" value="6-blade_b-propeller_TolB-like"/>
</dbReference>
<dbReference type="GO" id="GO:0008270">
    <property type="term" value="F:zinc ion binding"/>
    <property type="evidence" value="ECO:0007669"/>
    <property type="project" value="UniProtKB-KW"/>
</dbReference>
<dbReference type="KEGG" id="dli:dnl_10370"/>
<evidence type="ECO:0000256" key="1">
    <source>
        <dbReference type="ARBA" id="ARBA00022737"/>
    </source>
</evidence>
<dbReference type="Gene3D" id="1.10.1330.10">
    <property type="entry name" value="Dockerin domain"/>
    <property type="match status" value="1"/>
</dbReference>
<dbReference type="CDD" id="cd05819">
    <property type="entry name" value="NHL"/>
    <property type="match status" value="1"/>
</dbReference>
<feature type="signal peptide" evidence="3">
    <location>
        <begin position="1"/>
        <end position="27"/>
    </location>
</feature>
<feature type="chain" id="PRO_5037632729" evidence="3">
    <location>
        <begin position="28"/>
        <end position="1322"/>
    </location>
</feature>
<dbReference type="Proteomes" id="UP000663720">
    <property type="component" value="Chromosome"/>
</dbReference>
<dbReference type="Gene3D" id="2.120.10.30">
    <property type="entry name" value="TolB, C-terminal domain"/>
    <property type="match status" value="3"/>
</dbReference>
<evidence type="ECO:0000313" key="4">
    <source>
        <dbReference type="EMBL" id="QTA78798.1"/>
    </source>
</evidence>
<dbReference type="PROSITE" id="PS51125">
    <property type="entry name" value="NHL"/>
    <property type="match status" value="2"/>
</dbReference>
<proteinExistence type="predicted"/>
<dbReference type="SUPFAM" id="SSF101898">
    <property type="entry name" value="NHL repeat"/>
    <property type="match status" value="2"/>
</dbReference>
<dbReference type="InterPro" id="IPR050952">
    <property type="entry name" value="TRIM-NHL_E3_ligases"/>
</dbReference>
<dbReference type="InterPro" id="IPR036439">
    <property type="entry name" value="Dockerin_dom_sf"/>
</dbReference>
<dbReference type="InterPro" id="IPR001258">
    <property type="entry name" value="NHL_repeat"/>
</dbReference>
<keyword evidence="1" id="KW-0677">Repeat</keyword>
<dbReference type="Pfam" id="PF01650">
    <property type="entry name" value="Peptidase_C13"/>
    <property type="match status" value="1"/>
</dbReference>
<dbReference type="GO" id="GO:0008233">
    <property type="term" value="F:peptidase activity"/>
    <property type="evidence" value="ECO:0007669"/>
    <property type="project" value="InterPro"/>
</dbReference>
<keyword evidence="5" id="KW-1185">Reference proteome</keyword>